<feature type="compositionally biased region" description="Low complexity" evidence="1">
    <location>
        <begin position="189"/>
        <end position="200"/>
    </location>
</feature>
<feature type="compositionally biased region" description="Polar residues" evidence="1">
    <location>
        <begin position="117"/>
        <end position="131"/>
    </location>
</feature>
<feature type="compositionally biased region" description="Basic and acidic residues" evidence="1">
    <location>
        <begin position="465"/>
        <end position="474"/>
    </location>
</feature>
<feature type="compositionally biased region" description="Basic and acidic residues" evidence="1">
    <location>
        <begin position="256"/>
        <end position="268"/>
    </location>
</feature>
<feature type="compositionally biased region" description="Basic and acidic residues" evidence="1">
    <location>
        <begin position="624"/>
        <end position="633"/>
    </location>
</feature>
<feature type="compositionally biased region" description="Basic and acidic residues" evidence="1">
    <location>
        <begin position="7"/>
        <end position="27"/>
    </location>
</feature>
<feature type="compositionally biased region" description="Gly residues" evidence="1">
    <location>
        <begin position="706"/>
        <end position="719"/>
    </location>
</feature>
<feature type="region of interest" description="Disordered" evidence="1">
    <location>
        <begin position="654"/>
        <end position="728"/>
    </location>
</feature>
<proteinExistence type="predicted"/>
<sequence length="751" mass="77831">MSSIGQKIKDALTGHHENDKSDVKTPDVDAPGAFPHDEPSTKHHDDHNKLTKEHPGQTHQHVTDDVERGAQHHTGHSHHDPVPETQQATSDAGNYPYWGDLPREGGSQVHRSGGPSTGATEQHGSLSKDSSLATGALAAGAGAGTAGAGYLATRDSKNEDITRANAGTRAEPIKDTRFDNKDDTHRGAEATGLAGATYLATRDKAHADDAKEKKPTPVASNAPAQQPYTSKPIQHTETTTSTQKPVEAATPTKMTSGRDNDSHRKEEEALAAGAGAAGLAGAGYYASKRGDKEDPFRDIASHSTQGGLTQTSHPTATSASHHEPPRDIASHGTQGGLTQTSHPTTTSAGRHDPVTDAQKATSAAGNYPYFSNEQDASRSTKNTGLAEAATPSKTTSSGDNDTHRREQALATGAGATGLAGAGYIASRKLNDREDEKQFGQVPGQNVTGAQTSDTGHHHTHGTPGHHHDPEDQAKRATSGAGNYPHWDNDKQDSDRNRELAAAGVGGAGLAGAGLLASNRSDERRDDPRHNTRETTLGAAAPASLAQRDTTSRQVDPSTTSGGIHNTVVGAGSSEYSSSPRSPTSIGAGHQTQTSAYQTQPAAQAAAKQAWNKQESAPSSSVVDDTSRDNKRSDMGYAAAGTAFGAGAAGLAANYGQGKEHENNPRTNESEKVAERALGSDGKPHAPSSTHGLGSGTDHGAPSGLTSGIGGLTGQSGSTGAGSKVLHKCDNCGHDNDISRYFSKDAIFRSQQ</sequence>
<feature type="compositionally biased region" description="Polar residues" evidence="1">
    <location>
        <begin position="546"/>
        <end position="563"/>
    </location>
</feature>
<protein>
    <recommendedName>
        <fullName evidence="4">Cell surface protein</fullName>
    </recommendedName>
</protein>
<feature type="compositionally biased region" description="Basic and acidic residues" evidence="1">
    <location>
        <begin position="519"/>
        <end position="532"/>
    </location>
</feature>
<dbReference type="Proteomes" id="UP001583177">
    <property type="component" value="Unassembled WGS sequence"/>
</dbReference>
<feature type="compositionally biased region" description="Polar residues" evidence="1">
    <location>
        <begin position="358"/>
        <end position="383"/>
    </location>
</feature>
<feature type="compositionally biased region" description="Basic and acidic residues" evidence="1">
    <location>
        <begin position="201"/>
        <end position="215"/>
    </location>
</feature>
<feature type="compositionally biased region" description="Polar residues" evidence="1">
    <location>
        <begin position="301"/>
        <end position="319"/>
    </location>
</feature>
<organism evidence="2 3">
    <name type="scientific">Diaporthe australafricana</name>
    <dbReference type="NCBI Taxonomy" id="127596"/>
    <lineage>
        <taxon>Eukaryota</taxon>
        <taxon>Fungi</taxon>
        <taxon>Dikarya</taxon>
        <taxon>Ascomycota</taxon>
        <taxon>Pezizomycotina</taxon>
        <taxon>Sordariomycetes</taxon>
        <taxon>Sordariomycetidae</taxon>
        <taxon>Diaporthales</taxon>
        <taxon>Diaporthaceae</taxon>
        <taxon>Diaporthe</taxon>
    </lineage>
</organism>
<comment type="caution">
    <text evidence="2">The sequence shown here is derived from an EMBL/GenBank/DDBJ whole genome shotgun (WGS) entry which is preliminary data.</text>
</comment>
<feature type="compositionally biased region" description="Polar residues" evidence="1">
    <location>
        <begin position="610"/>
        <end position="623"/>
    </location>
</feature>
<feature type="compositionally biased region" description="Basic and acidic residues" evidence="1">
    <location>
        <begin position="428"/>
        <end position="437"/>
    </location>
</feature>
<evidence type="ECO:0000256" key="1">
    <source>
        <dbReference type="SAM" id="MobiDB-lite"/>
    </source>
</evidence>
<dbReference type="EMBL" id="JAWRVE010000151">
    <property type="protein sequence ID" value="KAL1853226.1"/>
    <property type="molecule type" value="Genomic_DNA"/>
</dbReference>
<feature type="compositionally biased region" description="Basic and acidic residues" evidence="1">
    <location>
        <begin position="171"/>
        <end position="188"/>
    </location>
</feature>
<feature type="compositionally biased region" description="Polar residues" evidence="1">
    <location>
        <begin position="442"/>
        <end position="453"/>
    </location>
</feature>
<feature type="compositionally biased region" description="Polar residues" evidence="1">
    <location>
        <begin position="336"/>
        <end position="348"/>
    </location>
</feature>
<feature type="compositionally biased region" description="Polar residues" evidence="1">
    <location>
        <begin position="218"/>
        <end position="244"/>
    </location>
</feature>
<keyword evidence="3" id="KW-1185">Reference proteome</keyword>
<feature type="compositionally biased region" description="Low complexity" evidence="1">
    <location>
        <begin position="572"/>
        <end position="609"/>
    </location>
</feature>
<feature type="region of interest" description="Disordered" evidence="1">
    <location>
        <begin position="1"/>
        <end position="633"/>
    </location>
</feature>
<feature type="compositionally biased region" description="Basic and acidic residues" evidence="1">
    <location>
        <begin position="288"/>
        <end position="300"/>
    </location>
</feature>
<feature type="compositionally biased region" description="Basic and acidic residues" evidence="1">
    <location>
        <begin position="35"/>
        <end position="70"/>
    </location>
</feature>
<name>A0ABR3W4V4_9PEZI</name>
<reference evidence="2 3" key="1">
    <citation type="journal article" date="2024" name="IMA Fungus">
        <title>IMA Genome - F19 : A genome assembly and annotation guide to empower mycologists, including annotated draft genome sequences of Ceratocystis pirilliformis, Diaporthe australafricana, Fusarium ophioides, Paecilomyces lecythidis, and Sporothrix stenoceras.</title>
        <authorList>
            <person name="Aylward J."/>
            <person name="Wilson A.M."/>
            <person name="Visagie C.M."/>
            <person name="Spraker J."/>
            <person name="Barnes I."/>
            <person name="Buitendag C."/>
            <person name="Ceriani C."/>
            <person name="Del Mar Angel L."/>
            <person name="du Plessis D."/>
            <person name="Fuchs T."/>
            <person name="Gasser K."/>
            <person name="Kramer D."/>
            <person name="Li W."/>
            <person name="Munsamy K."/>
            <person name="Piso A."/>
            <person name="Price J.L."/>
            <person name="Sonnekus B."/>
            <person name="Thomas C."/>
            <person name="van der Nest A."/>
            <person name="van Dijk A."/>
            <person name="van Heerden A."/>
            <person name="van Vuuren N."/>
            <person name="Yilmaz N."/>
            <person name="Duong T.A."/>
            <person name="van der Merwe N.A."/>
            <person name="Wingfield M.J."/>
            <person name="Wingfield B.D."/>
        </authorList>
    </citation>
    <scope>NUCLEOTIDE SEQUENCE [LARGE SCALE GENOMIC DNA]</scope>
    <source>
        <strain evidence="2 3">CMW 18300</strain>
    </source>
</reference>
<feature type="compositionally biased region" description="Basic and acidic residues" evidence="1">
    <location>
        <begin position="320"/>
        <end position="329"/>
    </location>
</feature>
<feature type="compositionally biased region" description="Basic and acidic residues" evidence="1">
    <location>
        <begin position="657"/>
        <end position="674"/>
    </location>
</feature>
<accession>A0ABR3W4V4</accession>
<evidence type="ECO:0008006" key="4">
    <source>
        <dbReference type="Google" id="ProtNLM"/>
    </source>
</evidence>
<gene>
    <name evidence="2" type="ORF">Daus18300_011874</name>
</gene>
<feature type="compositionally biased region" description="Basic and acidic residues" evidence="1">
    <location>
        <begin position="486"/>
        <end position="498"/>
    </location>
</feature>
<evidence type="ECO:0000313" key="3">
    <source>
        <dbReference type="Proteomes" id="UP001583177"/>
    </source>
</evidence>
<evidence type="ECO:0000313" key="2">
    <source>
        <dbReference type="EMBL" id="KAL1853226.1"/>
    </source>
</evidence>